<evidence type="ECO:0000256" key="3">
    <source>
        <dbReference type="ARBA" id="ARBA00022448"/>
    </source>
</evidence>
<name>A0A2I0R6G3_9FLAO</name>
<comment type="similarity">
    <text evidence="2">Belongs to the bacterial solute-binding protein 5 family.</text>
</comment>
<dbReference type="RefSeq" id="WP_101333096.1">
    <property type="nucleotide sequence ID" value="NZ_PJNI01000001.1"/>
</dbReference>
<dbReference type="SUPFAM" id="SSF53850">
    <property type="entry name" value="Periplasmic binding protein-like II"/>
    <property type="match status" value="1"/>
</dbReference>
<dbReference type="PIRSF" id="PIRSF002741">
    <property type="entry name" value="MppA"/>
    <property type="match status" value="1"/>
</dbReference>
<proteinExistence type="inferred from homology"/>
<evidence type="ECO:0000313" key="7">
    <source>
        <dbReference type="Proteomes" id="UP000236654"/>
    </source>
</evidence>
<dbReference type="Pfam" id="PF00496">
    <property type="entry name" value="SBP_bac_5"/>
    <property type="match status" value="1"/>
</dbReference>
<evidence type="ECO:0000256" key="4">
    <source>
        <dbReference type="ARBA" id="ARBA00022729"/>
    </source>
</evidence>
<dbReference type="GO" id="GO:0030288">
    <property type="term" value="C:outer membrane-bounded periplasmic space"/>
    <property type="evidence" value="ECO:0007669"/>
    <property type="project" value="UniProtKB-ARBA"/>
</dbReference>
<feature type="domain" description="Solute-binding protein family 5" evidence="5">
    <location>
        <begin position="84"/>
        <end position="478"/>
    </location>
</feature>
<keyword evidence="7" id="KW-1185">Reference proteome</keyword>
<gene>
    <name evidence="6" type="ORF">CW751_01025</name>
</gene>
<dbReference type="PANTHER" id="PTHR30290:SF10">
    <property type="entry name" value="PERIPLASMIC OLIGOPEPTIDE-BINDING PROTEIN-RELATED"/>
    <property type="match status" value="1"/>
</dbReference>
<dbReference type="GO" id="GO:0015833">
    <property type="term" value="P:peptide transport"/>
    <property type="evidence" value="ECO:0007669"/>
    <property type="project" value="TreeGrafter"/>
</dbReference>
<dbReference type="GO" id="GO:0043190">
    <property type="term" value="C:ATP-binding cassette (ABC) transporter complex"/>
    <property type="evidence" value="ECO:0007669"/>
    <property type="project" value="InterPro"/>
</dbReference>
<dbReference type="GO" id="GO:1904680">
    <property type="term" value="F:peptide transmembrane transporter activity"/>
    <property type="evidence" value="ECO:0007669"/>
    <property type="project" value="TreeGrafter"/>
</dbReference>
<evidence type="ECO:0000259" key="5">
    <source>
        <dbReference type="Pfam" id="PF00496"/>
    </source>
</evidence>
<keyword evidence="4" id="KW-0732">Signal</keyword>
<accession>A0A2I0R6G3</accession>
<evidence type="ECO:0000256" key="1">
    <source>
        <dbReference type="ARBA" id="ARBA00004196"/>
    </source>
</evidence>
<sequence>MSNKLFALLILTILFFSCKDQSTPDAEGVITAKGGVRYGGNFRFMSNEKVNSLHPLESTDVYSTRIVMQIYEGLLKIDASSTDLVPALAKKTEVNETSTLFTFHLRDDVFFHDDPCFENGKGRKVTANDFKYVFELACSNSENNDLAYLVKDKILGAADYYEGKVDHVEGLRVVDSLTLEIELEKPFSGFKKVLTHSGLAVFPKEAIEKYGEDFKKHAVGTGAFKLDVFQDDKIVLKRNNNYWDKDDFGNPLPFLETVTMTYSKDKTDELLSFREEKIDLVLDIPVEEVENVLGTLNEAQLGENVKHIVDSKASMSITYYGFAHESEVFSKKEVRRAFNMAVDRKSIIDNYLSGEGWPTLNGFVPKMKGYPINDVNGYSYDVAAAQELMKKAGYPNGKNFPKVAVYVNALEGSGGHKLAQAVKSALKENLGVDIEIELVEFNEREEKIQSGDAIFWRSGWVADYPDPENFLNLFYSGNIDHGSTTINPFKYKNDEFDKTFESALAETNEEERMKLFAKCDQILIDDAAVMPLVTDDFVTMVNLKVRKFVTNEVEQLDFSRIFIKEIN</sequence>
<dbReference type="Gene3D" id="3.40.190.10">
    <property type="entry name" value="Periplasmic binding protein-like II"/>
    <property type="match status" value="1"/>
</dbReference>
<dbReference type="InterPro" id="IPR030678">
    <property type="entry name" value="Peptide/Ni-bd"/>
</dbReference>
<dbReference type="Gene3D" id="3.10.105.10">
    <property type="entry name" value="Dipeptide-binding Protein, Domain 3"/>
    <property type="match status" value="1"/>
</dbReference>
<reference evidence="6 7" key="1">
    <citation type="submission" date="2017-12" db="EMBL/GenBank/DDBJ databases">
        <title>The draft genome sequence of Brumimicrobium saltpan LHR20.</title>
        <authorList>
            <person name="Do Z.-J."/>
            <person name="Luo H.-R."/>
        </authorList>
    </citation>
    <scope>NUCLEOTIDE SEQUENCE [LARGE SCALE GENOMIC DNA]</scope>
    <source>
        <strain evidence="6 7">LHR20</strain>
    </source>
</reference>
<dbReference type="InterPro" id="IPR039424">
    <property type="entry name" value="SBP_5"/>
</dbReference>
<comment type="caution">
    <text evidence="6">The sequence shown here is derived from an EMBL/GenBank/DDBJ whole genome shotgun (WGS) entry which is preliminary data.</text>
</comment>
<dbReference type="PROSITE" id="PS51257">
    <property type="entry name" value="PROKAR_LIPOPROTEIN"/>
    <property type="match status" value="1"/>
</dbReference>
<dbReference type="CDD" id="cd08504">
    <property type="entry name" value="PBP2_OppA"/>
    <property type="match status" value="1"/>
</dbReference>
<dbReference type="OrthoDB" id="9772924at2"/>
<dbReference type="Gene3D" id="3.90.76.10">
    <property type="entry name" value="Dipeptide-binding Protein, Domain 1"/>
    <property type="match status" value="1"/>
</dbReference>
<evidence type="ECO:0000313" key="6">
    <source>
        <dbReference type="EMBL" id="PKR81950.1"/>
    </source>
</evidence>
<organism evidence="6 7">
    <name type="scientific">Brumimicrobium salinarum</name>
    <dbReference type="NCBI Taxonomy" id="2058658"/>
    <lineage>
        <taxon>Bacteria</taxon>
        <taxon>Pseudomonadati</taxon>
        <taxon>Bacteroidota</taxon>
        <taxon>Flavobacteriia</taxon>
        <taxon>Flavobacteriales</taxon>
        <taxon>Crocinitomicaceae</taxon>
        <taxon>Brumimicrobium</taxon>
    </lineage>
</organism>
<evidence type="ECO:0000256" key="2">
    <source>
        <dbReference type="ARBA" id="ARBA00005695"/>
    </source>
</evidence>
<dbReference type="Proteomes" id="UP000236654">
    <property type="component" value="Unassembled WGS sequence"/>
</dbReference>
<protein>
    <recommendedName>
        <fullName evidence="5">Solute-binding protein family 5 domain-containing protein</fullName>
    </recommendedName>
</protein>
<dbReference type="EMBL" id="PJNI01000001">
    <property type="protein sequence ID" value="PKR81950.1"/>
    <property type="molecule type" value="Genomic_DNA"/>
</dbReference>
<comment type="subcellular location">
    <subcellularLocation>
        <location evidence="1">Cell envelope</location>
    </subcellularLocation>
</comment>
<dbReference type="AlphaFoldDB" id="A0A2I0R6G3"/>
<keyword evidence="3" id="KW-0813">Transport</keyword>
<dbReference type="InterPro" id="IPR000914">
    <property type="entry name" value="SBP_5_dom"/>
</dbReference>
<dbReference type="PANTHER" id="PTHR30290">
    <property type="entry name" value="PERIPLASMIC BINDING COMPONENT OF ABC TRANSPORTER"/>
    <property type="match status" value="1"/>
</dbReference>